<keyword evidence="7" id="KW-1185">Reference proteome</keyword>
<evidence type="ECO:0000256" key="3">
    <source>
        <dbReference type="ARBA" id="ARBA00023125"/>
    </source>
</evidence>
<keyword evidence="3" id="KW-0238">DNA-binding</keyword>
<dbReference type="OrthoDB" id="5298944at2"/>
<feature type="compositionally biased region" description="Acidic residues" evidence="4">
    <location>
        <begin position="439"/>
        <end position="465"/>
    </location>
</feature>
<dbReference type="GO" id="GO:0008168">
    <property type="term" value="F:methyltransferase activity"/>
    <property type="evidence" value="ECO:0007669"/>
    <property type="project" value="UniProtKB-KW"/>
</dbReference>
<dbReference type="PANTHER" id="PTHR43140:SF1">
    <property type="entry name" value="TYPE I RESTRICTION ENZYME ECOKI SPECIFICITY SUBUNIT"/>
    <property type="match status" value="1"/>
</dbReference>
<protein>
    <submittedName>
        <fullName evidence="6">Type I restriction-modification methylase S subunit</fullName>
    </submittedName>
</protein>
<dbReference type="Proteomes" id="UP000367825">
    <property type="component" value="Unassembled WGS sequence"/>
</dbReference>
<keyword evidence="2" id="KW-0680">Restriction system</keyword>
<evidence type="ECO:0000256" key="1">
    <source>
        <dbReference type="ARBA" id="ARBA00010923"/>
    </source>
</evidence>
<dbReference type="InterPro" id="IPR051212">
    <property type="entry name" value="Type-I_RE_S_subunit"/>
</dbReference>
<proteinExistence type="inferred from homology"/>
<reference evidence="6 7" key="1">
    <citation type="submission" date="2019-08" db="EMBL/GenBank/DDBJ databases">
        <authorList>
            <person name="Peeters C."/>
        </authorList>
    </citation>
    <scope>NUCLEOTIDE SEQUENCE [LARGE SCALE GENOMIC DNA]</scope>
    <source>
        <strain evidence="6 7">LMG 31109</strain>
    </source>
</reference>
<keyword evidence="6" id="KW-0489">Methyltransferase</keyword>
<feature type="region of interest" description="Disordered" evidence="4">
    <location>
        <begin position="430"/>
        <end position="465"/>
    </location>
</feature>
<keyword evidence="6" id="KW-0808">Transferase</keyword>
<feature type="domain" description="Type I restriction modification DNA specificity" evidence="5">
    <location>
        <begin position="311"/>
        <end position="408"/>
    </location>
</feature>
<gene>
    <name evidence="6" type="ORF">PNO31109_02198</name>
</gene>
<organism evidence="6 7">
    <name type="scientific">Pandoraea nosoerga</name>
    <dbReference type="NCBI Taxonomy" id="2508296"/>
    <lineage>
        <taxon>Bacteria</taxon>
        <taxon>Pseudomonadati</taxon>
        <taxon>Pseudomonadota</taxon>
        <taxon>Betaproteobacteria</taxon>
        <taxon>Burkholderiales</taxon>
        <taxon>Burkholderiaceae</taxon>
        <taxon>Pandoraea</taxon>
    </lineage>
</organism>
<dbReference type="AlphaFoldDB" id="A0A5E4URT2"/>
<dbReference type="Gene3D" id="3.90.220.20">
    <property type="entry name" value="DNA methylase specificity domains"/>
    <property type="match status" value="2"/>
</dbReference>
<dbReference type="GO" id="GO:0009307">
    <property type="term" value="P:DNA restriction-modification system"/>
    <property type="evidence" value="ECO:0007669"/>
    <property type="project" value="UniProtKB-KW"/>
</dbReference>
<dbReference type="PANTHER" id="PTHR43140">
    <property type="entry name" value="TYPE-1 RESTRICTION ENZYME ECOKI SPECIFICITY PROTEIN"/>
    <property type="match status" value="1"/>
</dbReference>
<dbReference type="EMBL" id="CABPSC010000007">
    <property type="protein sequence ID" value="VVE02616.1"/>
    <property type="molecule type" value="Genomic_DNA"/>
</dbReference>
<accession>A0A5E4URT2</accession>
<sequence length="465" mass="52214">MAAGSAYPCYRDSGLPWAPRVPADWQVLRNGRLFSHRVETGFPELPILEVSLRTGVRVRDMDNLKRKQMMSQKEKYKRACKGDIAYNMMRMWQGAVGPAPADGLVSPAYVVVRPYDEANSHYCSYLFRTAAYMQEVNKFSRGIVADRNRLYWESFKQMPSLVPPRPEQDQIVAYLRAQDAHIARFIRAKRKLIELLTEQKLAIIDRAVTRGLNPAAPLKPSGIAWLGEVPAHWEVKPLKRWARLNARTLGEKTDPDFEFRYVDIGSVGTGRLAKELERIRFEAAPSRARRVLRRGDTIISTVRTYLKAIWYVSEDAEDLIASTGFAVLTPSNSVEPEYLGYVIQSNAFVNRVTANSIGIAYPAIAETVLGRFPVALPPTVNEQQDIVAHIKTESAPLDEAIARAEQEIKLIREYRDRLIADVVTGQIDVRGWQPGPDDVASDEELAALGDDEAGNSDEEEADGDN</sequence>
<dbReference type="GO" id="GO:0003677">
    <property type="term" value="F:DNA binding"/>
    <property type="evidence" value="ECO:0007669"/>
    <property type="project" value="UniProtKB-KW"/>
</dbReference>
<dbReference type="InterPro" id="IPR000055">
    <property type="entry name" value="Restrct_endonuc_typeI_TRD"/>
</dbReference>
<dbReference type="GO" id="GO:0032259">
    <property type="term" value="P:methylation"/>
    <property type="evidence" value="ECO:0007669"/>
    <property type="project" value="UniProtKB-KW"/>
</dbReference>
<evidence type="ECO:0000313" key="7">
    <source>
        <dbReference type="Proteomes" id="UP000367825"/>
    </source>
</evidence>
<dbReference type="InterPro" id="IPR044946">
    <property type="entry name" value="Restrct_endonuc_typeI_TRD_sf"/>
</dbReference>
<name>A0A5E4URT2_9BURK</name>
<evidence type="ECO:0000313" key="6">
    <source>
        <dbReference type="EMBL" id="VVE02616.1"/>
    </source>
</evidence>
<evidence type="ECO:0000259" key="5">
    <source>
        <dbReference type="Pfam" id="PF01420"/>
    </source>
</evidence>
<dbReference type="Pfam" id="PF01420">
    <property type="entry name" value="Methylase_S"/>
    <property type="match status" value="1"/>
</dbReference>
<dbReference type="SUPFAM" id="SSF116734">
    <property type="entry name" value="DNA methylase specificity domain"/>
    <property type="match status" value="2"/>
</dbReference>
<evidence type="ECO:0000256" key="2">
    <source>
        <dbReference type="ARBA" id="ARBA00022747"/>
    </source>
</evidence>
<dbReference type="CDD" id="cd16961">
    <property type="entry name" value="RMtype1_S_TRD-CR_like"/>
    <property type="match status" value="1"/>
</dbReference>
<evidence type="ECO:0000256" key="4">
    <source>
        <dbReference type="SAM" id="MobiDB-lite"/>
    </source>
</evidence>
<comment type="similarity">
    <text evidence="1">Belongs to the type-I restriction system S methylase family.</text>
</comment>